<organism evidence="3 4">
    <name type="scientific">Rhodopseudomonas telluris</name>
    <dbReference type="NCBI Taxonomy" id="644215"/>
    <lineage>
        <taxon>Bacteria</taxon>
        <taxon>Pseudomonadati</taxon>
        <taxon>Pseudomonadota</taxon>
        <taxon>Alphaproteobacteria</taxon>
        <taxon>Hyphomicrobiales</taxon>
        <taxon>Nitrobacteraceae</taxon>
        <taxon>Rhodopseudomonas</taxon>
    </lineage>
</organism>
<gene>
    <name evidence="3" type="ORF">ACFFJ6_01610</name>
</gene>
<feature type="region of interest" description="Disordered" evidence="1">
    <location>
        <begin position="85"/>
        <end position="104"/>
    </location>
</feature>
<reference evidence="3 4" key="1">
    <citation type="submission" date="2024-09" db="EMBL/GenBank/DDBJ databases">
        <authorList>
            <person name="Sun Q."/>
            <person name="Mori K."/>
        </authorList>
    </citation>
    <scope>NUCLEOTIDE SEQUENCE [LARGE SCALE GENOMIC DNA]</scope>
    <source>
        <strain evidence="3 4">KCTC 23279</strain>
    </source>
</reference>
<evidence type="ECO:0000256" key="1">
    <source>
        <dbReference type="SAM" id="MobiDB-lite"/>
    </source>
</evidence>
<dbReference type="EMBL" id="JBHLWM010000001">
    <property type="protein sequence ID" value="MFC0239137.1"/>
    <property type="molecule type" value="Genomic_DNA"/>
</dbReference>
<keyword evidence="2" id="KW-0732">Signal</keyword>
<evidence type="ECO:0000313" key="4">
    <source>
        <dbReference type="Proteomes" id="UP001589775"/>
    </source>
</evidence>
<dbReference type="Proteomes" id="UP001589775">
    <property type="component" value="Unassembled WGS sequence"/>
</dbReference>
<protein>
    <submittedName>
        <fullName evidence="3">GCG_CRPN prefix-to-repeats domain-containing protein</fullName>
    </submittedName>
</protein>
<evidence type="ECO:0000313" key="3">
    <source>
        <dbReference type="EMBL" id="MFC0239137.1"/>
    </source>
</evidence>
<feature type="signal peptide" evidence="2">
    <location>
        <begin position="1"/>
        <end position="19"/>
    </location>
</feature>
<dbReference type="NCBIfam" id="NF047412">
    <property type="entry name" value="sig_GCG_CRPN_rpt"/>
    <property type="match status" value="1"/>
</dbReference>
<comment type="caution">
    <text evidence="3">The sequence shown here is derived from an EMBL/GenBank/DDBJ whole genome shotgun (WGS) entry which is preliminary data.</text>
</comment>
<feature type="chain" id="PRO_5045848168" evidence="2">
    <location>
        <begin position="20"/>
        <end position="104"/>
    </location>
</feature>
<dbReference type="InterPro" id="IPR058110">
    <property type="entry name" value="GCG_CRPN_dom"/>
</dbReference>
<accession>A0ABV6ELX3</accession>
<dbReference type="RefSeq" id="WP_378383663.1">
    <property type="nucleotide sequence ID" value="NZ_JBHLWM010000001.1"/>
</dbReference>
<keyword evidence="4" id="KW-1185">Reference proteome</keyword>
<sequence length="104" mass="12012">MKAAILMSALSLWNGSALSMPLGRAPLHASPEVIQADWQCGRGWHVTSRGTCRPDRRLGYRFSSWPYVYDGYRAYDWSDEYNWSHDDPSHDDETPPAPDWSWDH</sequence>
<name>A0ABV6ELX3_9BRAD</name>
<evidence type="ECO:0000256" key="2">
    <source>
        <dbReference type="SAM" id="SignalP"/>
    </source>
</evidence>
<proteinExistence type="predicted"/>